<organism evidence="12 14">
    <name type="scientific">Shewanella psychromarinicola</name>
    <dbReference type="NCBI Taxonomy" id="2487742"/>
    <lineage>
        <taxon>Bacteria</taxon>
        <taxon>Pseudomonadati</taxon>
        <taxon>Pseudomonadota</taxon>
        <taxon>Gammaproteobacteria</taxon>
        <taxon>Alteromonadales</taxon>
        <taxon>Shewanellaceae</taxon>
        <taxon>Shewanella</taxon>
    </lineage>
</organism>
<evidence type="ECO:0000256" key="2">
    <source>
        <dbReference type="ARBA" id="ARBA00008772"/>
    </source>
</evidence>
<dbReference type="SUPFAM" id="SSF55931">
    <property type="entry name" value="Glutamine synthetase/guanido kinase"/>
    <property type="match status" value="1"/>
</dbReference>
<feature type="domain" description="Glutamate--cysteine ligase" evidence="10">
    <location>
        <begin position="9"/>
        <end position="392"/>
    </location>
</feature>
<keyword evidence="13" id="KW-1185">Reference proteome</keyword>
<dbReference type="Pfam" id="PF04262">
    <property type="entry name" value="Glu_cys_ligase"/>
    <property type="match status" value="1"/>
</dbReference>
<gene>
    <name evidence="8" type="primary">gshA</name>
    <name evidence="12" type="ORF">EGC77_04690</name>
    <name evidence="11" type="ORF">EGC80_21015</name>
</gene>
<evidence type="ECO:0000256" key="3">
    <source>
        <dbReference type="ARBA" id="ARBA00022598"/>
    </source>
</evidence>
<evidence type="ECO:0000256" key="7">
    <source>
        <dbReference type="ARBA" id="ARBA00048819"/>
    </source>
</evidence>
<dbReference type="PANTHER" id="PTHR38761:SF1">
    <property type="entry name" value="GLUTAMATE--CYSTEINE LIGASE"/>
    <property type="match status" value="1"/>
</dbReference>
<dbReference type="GO" id="GO:0006750">
    <property type="term" value="P:glutathione biosynthetic process"/>
    <property type="evidence" value="ECO:0007669"/>
    <property type="project" value="UniProtKB-UniRule"/>
</dbReference>
<dbReference type="KEGG" id="spsr:EGC80_21015"/>
<evidence type="ECO:0000256" key="1">
    <source>
        <dbReference type="ARBA" id="ARBA00005006"/>
    </source>
</evidence>
<reference evidence="12" key="3">
    <citation type="submission" date="2018-11" db="EMBL/GenBank/DDBJ databases">
        <authorList>
            <person name="Hwang Y.J."/>
            <person name="Hwang C.Y."/>
        </authorList>
    </citation>
    <scope>NUCLEOTIDE SEQUENCE</scope>
    <source>
        <strain evidence="12">R106</strain>
    </source>
</reference>
<dbReference type="UniPathway" id="UPA00142">
    <property type="reaction ID" value="UER00209"/>
</dbReference>
<evidence type="ECO:0000313" key="14">
    <source>
        <dbReference type="Proteomes" id="UP000278855"/>
    </source>
</evidence>
<dbReference type="AlphaFoldDB" id="A0A3N4E9R7"/>
<evidence type="ECO:0000313" key="13">
    <source>
        <dbReference type="Proteomes" id="UP000273778"/>
    </source>
</evidence>
<keyword evidence="3 8" id="KW-0436">Ligase</keyword>
<accession>A0A3N4E9R7</accession>
<keyword evidence="4 8" id="KW-0317">Glutathione biosynthesis</keyword>
<comment type="similarity">
    <text evidence="2 8">Belongs to the glutamate--cysteine ligase type 1 family. Type 1 subfamily.</text>
</comment>
<keyword evidence="6 8" id="KW-0067">ATP-binding</keyword>
<name>A0A3N4E9R7_9GAMM</name>
<dbReference type="GO" id="GO:0004357">
    <property type="term" value="F:glutamate-cysteine ligase activity"/>
    <property type="evidence" value="ECO:0007669"/>
    <property type="project" value="UniProtKB-UniRule"/>
</dbReference>
<dbReference type="Gene3D" id="3.30.590.20">
    <property type="match status" value="1"/>
</dbReference>
<dbReference type="HAMAP" id="MF_00578">
    <property type="entry name" value="Glu_cys_ligase"/>
    <property type="match status" value="1"/>
</dbReference>
<dbReference type="InterPro" id="IPR014746">
    <property type="entry name" value="Gln_synth/guanido_kin_cat_dom"/>
</dbReference>
<evidence type="ECO:0000256" key="9">
    <source>
        <dbReference type="RuleBase" id="RU004391"/>
    </source>
</evidence>
<comment type="catalytic activity">
    <reaction evidence="7 8 9">
        <text>L-cysteine + L-glutamate + ATP = gamma-L-glutamyl-L-cysteine + ADP + phosphate + H(+)</text>
        <dbReference type="Rhea" id="RHEA:13285"/>
        <dbReference type="ChEBI" id="CHEBI:15378"/>
        <dbReference type="ChEBI" id="CHEBI:29985"/>
        <dbReference type="ChEBI" id="CHEBI:30616"/>
        <dbReference type="ChEBI" id="CHEBI:35235"/>
        <dbReference type="ChEBI" id="CHEBI:43474"/>
        <dbReference type="ChEBI" id="CHEBI:58173"/>
        <dbReference type="ChEBI" id="CHEBI:456216"/>
        <dbReference type="EC" id="6.3.2.2"/>
    </reaction>
</comment>
<evidence type="ECO:0000313" key="11">
    <source>
        <dbReference type="EMBL" id="AZG37104.1"/>
    </source>
</evidence>
<evidence type="ECO:0000259" key="10">
    <source>
        <dbReference type="Pfam" id="PF04262"/>
    </source>
</evidence>
<dbReference type="InterPro" id="IPR007370">
    <property type="entry name" value="Glu_cys_ligase"/>
</dbReference>
<dbReference type="NCBIfam" id="TIGR01434">
    <property type="entry name" value="glu_cys_ligase"/>
    <property type="match status" value="1"/>
</dbReference>
<evidence type="ECO:0000256" key="6">
    <source>
        <dbReference type="ARBA" id="ARBA00022840"/>
    </source>
</evidence>
<evidence type="ECO:0000256" key="4">
    <source>
        <dbReference type="ARBA" id="ARBA00022684"/>
    </source>
</evidence>
<dbReference type="GO" id="GO:0046872">
    <property type="term" value="F:metal ion binding"/>
    <property type="evidence" value="ECO:0007669"/>
    <property type="project" value="TreeGrafter"/>
</dbReference>
<comment type="pathway">
    <text evidence="1 8 9">Sulfur metabolism; glutathione biosynthesis; glutathione from L-cysteine and L-glutamate: step 1/2.</text>
</comment>
<proteinExistence type="inferred from homology"/>
<dbReference type="GO" id="GO:0005524">
    <property type="term" value="F:ATP binding"/>
    <property type="evidence" value="ECO:0007669"/>
    <property type="project" value="UniProtKB-KW"/>
</dbReference>
<evidence type="ECO:0000256" key="8">
    <source>
        <dbReference type="HAMAP-Rule" id="MF_00578"/>
    </source>
</evidence>
<dbReference type="EC" id="6.3.2.2" evidence="8"/>
<dbReference type="InterPro" id="IPR006334">
    <property type="entry name" value="Glut_cys_ligase"/>
</dbReference>
<dbReference type="GO" id="GO:0005829">
    <property type="term" value="C:cytosol"/>
    <property type="evidence" value="ECO:0007669"/>
    <property type="project" value="TreeGrafter"/>
</dbReference>
<evidence type="ECO:0000313" key="12">
    <source>
        <dbReference type="EMBL" id="RPA34959.1"/>
    </source>
</evidence>
<dbReference type="EMBL" id="RKKB01000001">
    <property type="protein sequence ID" value="RPA34959.1"/>
    <property type="molecule type" value="Genomic_DNA"/>
</dbReference>
<protein>
    <recommendedName>
        <fullName evidence="8">Glutamate--cysteine ligase</fullName>
        <ecNumber evidence="8">6.3.2.2</ecNumber>
    </recommendedName>
    <alternativeName>
        <fullName evidence="8">Gamma-ECS</fullName>
        <shortName evidence="8">GCS</shortName>
    </alternativeName>
    <alternativeName>
        <fullName evidence="8">Gamma-glutamylcysteine synthetase</fullName>
    </alternativeName>
</protein>
<evidence type="ECO:0000256" key="5">
    <source>
        <dbReference type="ARBA" id="ARBA00022741"/>
    </source>
</evidence>
<dbReference type="EMBL" id="CP034073">
    <property type="protein sequence ID" value="AZG37104.1"/>
    <property type="molecule type" value="Genomic_DNA"/>
</dbReference>
<reference evidence="11 13" key="1">
    <citation type="submission" date="2018-11" db="EMBL/GenBank/DDBJ databases">
        <title>Shewanella sp. M2.</title>
        <authorList>
            <person name="Hwang Y.J."/>
            <person name="Hwang C.Y."/>
        </authorList>
    </citation>
    <scope>NUCLEOTIDE SEQUENCE [LARGE SCALE GENOMIC DNA]</scope>
    <source>
        <strain evidence="11 13">M2</strain>
    </source>
</reference>
<dbReference type="Proteomes" id="UP000273778">
    <property type="component" value="Chromosome"/>
</dbReference>
<keyword evidence="5 8" id="KW-0547">Nucleotide-binding</keyword>
<dbReference type="Proteomes" id="UP000278855">
    <property type="component" value="Unassembled WGS sequence"/>
</dbReference>
<dbReference type="OrthoDB" id="9803907at2"/>
<reference evidence="14" key="2">
    <citation type="submission" date="2018-11" db="EMBL/GenBank/DDBJ databases">
        <title>Shewanella sp. R106.</title>
        <authorList>
            <person name="Hwang Y.J."/>
            <person name="Hwang C.Y."/>
        </authorList>
    </citation>
    <scope>NUCLEOTIDE SEQUENCE [LARGE SCALE GENOMIC DNA]</scope>
    <source>
        <strain evidence="14">R106</strain>
    </source>
</reference>
<sequence>MKSFNEKVEHLSDTQGRESLLGMLRGIEREALRIDENGHLAQDEHPKSLGSALTHSRITTDYSESLLEFITPVCHSIDELLEGLTQTHAYSVRNLNGQKLWPVSMPCYVGKVSDIPVAHYGTSNNGKMKTLYRKGLTHRYGALMQIISGVHFNFSVSQDLWQRLYDDKIANGNGSACCSKSINFEDFISESYFGLIRNYRRLVWVLPYLFGSTPALCSSFIKDQDVDFEFEKTGKGTLYLPYATSLRMSDLGYTNKEQDTLNISYNSLPDYLEGVGAAIKMPSKQFEQIGVNVDGEFRQLNSNILQIENEFYAPIRAKRVAQKGEKPSQALSRAGVEYIEVRALDVNPFSPVGIDATQVRFLDLFLLYCLLSPSEDTDAVGEAEIGANLKAVVLEGRKPGLELQRNAKAISLTQWMHELFEQLATLAKLLDGDASHAYQDALSTWAEAIDDPDKTLSGKVMQEVVVKGTDHSVWVKQLADDYHQFLSHYPLSHDIEQTYKNEAKLSLLEQQSLEAQPQDNFTTFLENYFCDVVPAGTFEAK</sequence>
<dbReference type="PANTHER" id="PTHR38761">
    <property type="entry name" value="GLUTAMATE--CYSTEINE LIGASE"/>
    <property type="match status" value="1"/>
</dbReference>